<evidence type="ECO:0000256" key="9">
    <source>
        <dbReference type="ARBA" id="ARBA00022840"/>
    </source>
</evidence>
<evidence type="ECO:0000256" key="18">
    <source>
        <dbReference type="PIRSR" id="PIRSR600829-4"/>
    </source>
</evidence>
<comment type="similarity">
    <text evidence="2">Belongs to the bacterial diacylglycerol kinase family.</text>
</comment>
<evidence type="ECO:0000256" key="2">
    <source>
        <dbReference type="ARBA" id="ARBA00005967"/>
    </source>
</evidence>
<keyword evidence="12 19" id="KW-0472">Membrane</keyword>
<dbReference type="PANTHER" id="PTHR34299:SF1">
    <property type="entry name" value="DIACYLGLYCEROL KINASE"/>
    <property type="match status" value="1"/>
</dbReference>
<protein>
    <recommendedName>
        <fullName evidence="22">Diacylglycerol kinase</fullName>
    </recommendedName>
</protein>
<name>A0A1F4UTA0_UNCKA</name>
<feature type="binding site" evidence="16">
    <location>
        <position position="59"/>
    </location>
    <ligand>
        <name>substrate</name>
    </ligand>
</feature>
<feature type="binding site" evidence="17">
    <location>
        <position position="18"/>
    </location>
    <ligand>
        <name>ATP</name>
        <dbReference type="ChEBI" id="CHEBI:30616"/>
    </ligand>
</feature>
<dbReference type="PANTHER" id="PTHR34299">
    <property type="entry name" value="DIACYLGLYCEROL KINASE"/>
    <property type="match status" value="1"/>
</dbReference>
<dbReference type="CDD" id="cd14263">
    <property type="entry name" value="DAGK_IM_like"/>
    <property type="match status" value="1"/>
</dbReference>
<keyword evidence="18" id="KW-0460">Magnesium</keyword>
<dbReference type="GO" id="GO:0008654">
    <property type="term" value="P:phospholipid biosynthetic process"/>
    <property type="evidence" value="ECO:0007669"/>
    <property type="project" value="UniProtKB-KW"/>
</dbReference>
<dbReference type="Pfam" id="PF01219">
    <property type="entry name" value="DAGK_prokar"/>
    <property type="match status" value="1"/>
</dbReference>
<evidence type="ECO:0000256" key="4">
    <source>
        <dbReference type="ARBA" id="ARBA00022516"/>
    </source>
</evidence>
<feature type="binding site" evidence="18">
    <location>
        <position position="18"/>
    </location>
    <ligand>
        <name>a divalent metal cation</name>
        <dbReference type="ChEBI" id="CHEBI:60240"/>
    </ligand>
</feature>
<proteinExistence type="inferred from homology"/>
<keyword evidence="7 17" id="KW-0547">Nucleotide-binding</keyword>
<dbReference type="GO" id="GO:0016301">
    <property type="term" value="F:kinase activity"/>
    <property type="evidence" value="ECO:0007669"/>
    <property type="project" value="UniProtKB-KW"/>
</dbReference>
<evidence type="ECO:0000256" key="16">
    <source>
        <dbReference type="PIRSR" id="PIRSR600829-2"/>
    </source>
</evidence>
<feature type="active site" description="Proton acceptor" evidence="15">
    <location>
        <position position="59"/>
    </location>
</feature>
<feature type="binding site" evidence="18">
    <location>
        <position position="66"/>
    </location>
    <ligand>
        <name>a divalent metal cation</name>
        <dbReference type="ChEBI" id="CHEBI:60240"/>
    </ligand>
</feature>
<dbReference type="Proteomes" id="UP000177458">
    <property type="component" value="Unassembled WGS sequence"/>
</dbReference>
<feature type="binding site" evidence="17">
    <location>
        <begin position="84"/>
        <end position="85"/>
    </location>
    <ligand>
        <name>ATP</name>
        <dbReference type="ChEBI" id="CHEBI:30616"/>
    </ligand>
</feature>
<keyword evidence="5" id="KW-0808">Transferase</keyword>
<evidence type="ECO:0000256" key="5">
    <source>
        <dbReference type="ARBA" id="ARBA00022679"/>
    </source>
</evidence>
<dbReference type="GO" id="GO:0005524">
    <property type="term" value="F:ATP binding"/>
    <property type="evidence" value="ECO:0007669"/>
    <property type="project" value="UniProtKB-KW"/>
</dbReference>
<evidence type="ECO:0000256" key="19">
    <source>
        <dbReference type="SAM" id="Phobius"/>
    </source>
</evidence>
<keyword evidence="8" id="KW-0418">Kinase</keyword>
<feature type="transmembrane region" description="Helical" evidence="19">
    <location>
        <begin position="86"/>
        <end position="110"/>
    </location>
</feature>
<accession>A0A1F4UTA0</accession>
<keyword evidence="13" id="KW-0594">Phospholipid biosynthesis</keyword>
<feature type="binding site" evidence="17">
    <location>
        <position position="66"/>
    </location>
    <ligand>
        <name>ATP</name>
        <dbReference type="ChEBI" id="CHEBI:30616"/>
    </ligand>
</feature>
<dbReference type="InterPro" id="IPR000829">
    <property type="entry name" value="DAGK"/>
</dbReference>
<evidence type="ECO:0000256" key="10">
    <source>
        <dbReference type="ARBA" id="ARBA00022989"/>
    </source>
</evidence>
<comment type="cofactor">
    <cofactor evidence="18">
        <name>Mg(2+)</name>
        <dbReference type="ChEBI" id="CHEBI:18420"/>
    </cofactor>
    <text evidence="18">Mn(2+), Zn(2+), Cd(2+) and Co(2+) support activity to lesser extents.</text>
</comment>
<keyword evidence="18" id="KW-0479">Metal-binding</keyword>
<evidence type="ECO:0000256" key="11">
    <source>
        <dbReference type="ARBA" id="ARBA00023098"/>
    </source>
</evidence>
<feature type="binding site" evidence="17">
    <location>
        <position position="6"/>
    </location>
    <ligand>
        <name>ATP</name>
        <dbReference type="ChEBI" id="CHEBI:30616"/>
    </ligand>
</feature>
<evidence type="ECO:0000256" key="7">
    <source>
        <dbReference type="ARBA" id="ARBA00022741"/>
    </source>
</evidence>
<keyword evidence="3" id="KW-1003">Cell membrane</keyword>
<evidence type="ECO:0000256" key="8">
    <source>
        <dbReference type="ARBA" id="ARBA00022777"/>
    </source>
</evidence>
<keyword evidence="6 19" id="KW-0812">Transmembrane</keyword>
<evidence type="ECO:0008006" key="22">
    <source>
        <dbReference type="Google" id="ProtNLM"/>
    </source>
</evidence>
<evidence type="ECO:0000256" key="13">
    <source>
        <dbReference type="ARBA" id="ARBA00023209"/>
    </source>
</evidence>
<comment type="subcellular location">
    <subcellularLocation>
        <location evidence="1">Cell membrane</location>
        <topology evidence="1">Multi-pass membrane protein</topology>
    </subcellularLocation>
</comment>
<sequence length="112" mass="12921">MKSFKYAFKGFFHALMNEANFRVEVVIASFFVSMGLLFGITMLEWAILFLALGFLLSAEIMNTLIEEFMDHLIKEHHEGVRVIKDLSAAYVLTASITSLLVFVFIIWNYIFK</sequence>
<dbReference type="EMBL" id="MEVF01000045">
    <property type="protein sequence ID" value="OGC48184.1"/>
    <property type="molecule type" value="Genomic_DNA"/>
</dbReference>
<dbReference type="GO" id="GO:0005886">
    <property type="term" value="C:plasma membrane"/>
    <property type="evidence" value="ECO:0007669"/>
    <property type="project" value="UniProtKB-SubCell"/>
</dbReference>
<keyword evidence="9 17" id="KW-0067">ATP-binding</keyword>
<evidence type="ECO:0000256" key="3">
    <source>
        <dbReference type="ARBA" id="ARBA00022475"/>
    </source>
</evidence>
<dbReference type="InterPro" id="IPR036945">
    <property type="entry name" value="DAGK_sf"/>
</dbReference>
<keyword evidence="10 19" id="KW-1133">Transmembrane helix</keyword>
<evidence type="ECO:0000256" key="17">
    <source>
        <dbReference type="PIRSR" id="PIRSR600829-3"/>
    </source>
</evidence>
<gene>
    <name evidence="20" type="ORF">A3A69_01295</name>
</gene>
<dbReference type="GO" id="GO:0046872">
    <property type="term" value="F:metal ion binding"/>
    <property type="evidence" value="ECO:0007669"/>
    <property type="project" value="UniProtKB-KW"/>
</dbReference>
<feature type="binding site" evidence="17">
    <location>
        <begin position="75"/>
        <end position="77"/>
    </location>
    <ligand>
        <name>ATP</name>
        <dbReference type="ChEBI" id="CHEBI:30616"/>
    </ligand>
</feature>
<evidence type="ECO:0000256" key="15">
    <source>
        <dbReference type="PIRSR" id="PIRSR600829-1"/>
    </source>
</evidence>
<organism evidence="20 21">
    <name type="scientific">candidate division WWE3 bacterium RIFCSPLOWO2_01_FULL_37_15</name>
    <dbReference type="NCBI Taxonomy" id="1802622"/>
    <lineage>
        <taxon>Bacteria</taxon>
        <taxon>Katanobacteria</taxon>
    </lineage>
</organism>
<evidence type="ECO:0000256" key="1">
    <source>
        <dbReference type="ARBA" id="ARBA00004651"/>
    </source>
</evidence>
<evidence type="ECO:0000256" key="14">
    <source>
        <dbReference type="ARBA" id="ARBA00023264"/>
    </source>
</evidence>
<evidence type="ECO:0000313" key="20">
    <source>
        <dbReference type="EMBL" id="OGC48184.1"/>
    </source>
</evidence>
<dbReference type="Gene3D" id="1.10.287.3610">
    <property type="match status" value="1"/>
</dbReference>
<keyword evidence="14" id="KW-1208">Phospholipid metabolism</keyword>
<feature type="transmembrane region" description="Helical" evidence="19">
    <location>
        <begin position="21"/>
        <end position="40"/>
    </location>
</feature>
<evidence type="ECO:0000256" key="12">
    <source>
        <dbReference type="ARBA" id="ARBA00023136"/>
    </source>
</evidence>
<keyword evidence="4" id="KW-0444">Lipid biosynthesis</keyword>
<evidence type="ECO:0000256" key="6">
    <source>
        <dbReference type="ARBA" id="ARBA00022692"/>
    </source>
</evidence>
<evidence type="ECO:0000313" key="21">
    <source>
        <dbReference type="Proteomes" id="UP000177458"/>
    </source>
</evidence>
<dbReference type="AlphaFoldDB" id="A0A1F4UTA0"/>
<keyword evidence="11" id="KW-0443">Lipid metabolism</keyword>
<comment type="caution">
    <text evidence="20">The sequence shown here is derived from an EMBL/GenBank/DDBJ whole genome shotgun (WGS) entry which is preliminary data.</text>
</comment>
<reference evidence="20 21" key="1">
    <citation type="journal article" date="2016" name="Nat. Commun.">
        <title>Thousands of microbial genomes shed light on interconnected biogeochemical processes in an aquifer system.</title>
        <authorList>
            <person name="Anantharaman K."/>
            <person name="Brown C.T."/>
            <person name="Hug L.A."/>
            <person name="Sharon I."/>
            <person name="Castelle C.J."/>
            <person name="Probst A.J."/>
            <person name="Thomas B.C."/>
            <person name="Singh A."/>
            <person name="Wilkins M.J."/>
            <person name="Karaoz U."/>
            <person name="Brodie E.L."/>
            <person name="Williams K.H."/>
            <person name="Hubbard S.S."/>
            <person name="Banfield J.F."/>
        </authorList>
    </citation>
    <scope>NUCLEOTIDE SEQUENCE [LARGE SCALE GENOMIC DNA]</scope>
</reference>